<name>A0A8S1MJC0_9CILI</name>
<feature type="region of interest" description="Disordered" evidence="2">
    <location>
        <begin position="95"/>
        <end position="122"/>
    </location>
</feature>
<dbReference type="EMBL" id="CAJJDN010000040">
    <property type="protein sequence ID" value="CAD8080288.1"/>
    <property type="molecule type" value="Genomic_DNA"/>
</dbReference>
<keyword evidence="1" id="KW-0175">Coiled coil</keyword>
<gene>
    <name evidence="3" type="ORF">PSON_ATCC_30995.1.T0400162</name>
</gene>
<dbReference type="OrthoDB" id="309269at2759"/>
<comment type="caution">
    <text evidence="3">The sequence shown here is derived from an EMBL/GenBank/DDBJ whole genome shotgun (WGS) entry which is preliminary data.</text>
</comment>
<evidence type="ECO:0000313" key="3">
    <source>
        <dbReference type="EMBL" id="CAD8080288.1"/>
    </source>
</evidence>
<dbReference type="Proteomes" id="UP000692954">
    <property type="component" value="Unassembled WGS sequence"/>
</dbReference>
<evidence type="ECO:0000256" key="2">
    <source>
        <dbReference type="SAM" id="MobiDB-lite"/>
    </source>
</evidence>
<sequence>MNKDGFENFDEDIISSRPLEHFHQLNEVPQQKNFNFLVVQKMNVEGPNLVQRYIVEPLQQVSQQAVEGTKNAIISLPQWFKWGASELINKLTSTFHQTPQQQQSQLESNQQQEQNPPEDDINDIPVVFVVPKEIIEGPISERLEWIEKHRENYEVFIPLEKPIKLNNVNPIHNSSSSSSSSPDDCDCEVRRISQEFKSQYNESELFPSTESIKSKLMKSNKIYAMSQDDYKILNQQNQNNHNNNEPQNIILYPFLGELIPKDSILDHIKKYQLEQSSVTVIQSNLNQIQTQETQQSVQNQFIPLQLNGISFENNQQNTNLLQQQQKQQQQHQNQQKIEEEEVLEKQLEPMLEI</sequence>
<feature type="compositionally biased region" description="Low complexity" evidence="2">
    <location>
        <begin position="97"/>
        <end position="115"/>
    </location>
</feature>
<keyword evidence="4" id="KW-1185">Reference proteome</keyword>
<accession>A0A8S1MJC0</accession>
<organism evidence="3 4">
    <name type="scientific">Paramecium sonneborni</name>
    <dbReference type="NCBI Taxonomy" id="65129"/>
    <lineage>
        <taxon>Eukaryota</taxon>
        <taxon>Sar</taxon>
        <taxon>Alveolata</taxon>
        <taxon>Ciliophora</taxon>
        <taxon>Intramacronucleata</taxon>
        <taxon>Oligohymenophorea</taxon>
        <taxon>Peniculida</taxon>
        <taxon>Parameciidae</taxon>
        <taxon>Paramecium</taxon>
    </lineage>
</organism>
<dbReference type="AlphaFoldDB" id="A0A8S1MJC0"/>
<protein>
    <submittedName>
        <fullName evidence="3">Uncharacterized protein</fullName>
    </submittedName>
</protein>
<proteinExistence type="predicted"/>
<reference evidence="3" key="1">
    <citation type="submission" date="2021-01" db="EMBL/GenBank/DDBJ databases">
        <authorList>
            <consortium name="Genoscope - CEA"/>
            <person name="William W."/>
        </authorList>
    </citation>
    <scope>NUCLEOTIDE SEQUENCE</scope>
</reference>
<feature type="coiled-coil region" evidence="1">
    <location>
        <begin position="314"/>
        <end position="346"/>
    </location>
</feature>
<evidence type="ECO:0000256" key="1">
    <source>
        <dbReference type="SAM" id="Coils"/>
    </source>
</evidence>
<evidence type="ECO:0000313" key="4">
    <source>
        <dbReference type="Proteomes" id="UP000692954"/>
    </source>
</evidence>